<sequence length="238" mass="25421">MTIFLLAGLIFLFAGIVQGLTGFGAGLLAIPLLCLIMDVKLAVSLCIISTLIITTTMAYDLRSFLDYRKILPLLVGSLPGIFIGTLLLKVVDPNLIKLLLGVFLIGISSFNLVFKSKAINPPVIWGYFAGFLSGVINAAVAAGGPPAIIYTTLHDWKKEEMKATLTGFFMLNGYLTAGVHAANGMIGRDTLGYFAVTLPFVLAGTALGSRATGKINRRRYLQIVYGLLMALGVLMMVG</sequence>
<feature type="transmembrane region" description="Helical" evidence="8">
    <location>
        <begin position="70"/>
        <end position="88"/>
    </location>
</feature>
<evidence type="ECO:0000256" key="2">
    <source>
        <dbReference type="ARBA" id="ARBA00009142"/>
    </source>
</evidence>
<keyword evidence="3" id="KW-0813">Transport</keyword>
<dbReference type="RefSeq" id="WP_183352375.1">
    <property type="nucleotide sequence ID" value="NZ_JACHEO010000030.1"/>
</dbReference>
<evidence type="ECO:0000256" key="5">
    <source>
        <dbReference type="ARBA" id="ARBA00022692"/>
    </source>
</evidence>
<dbReference type="PANTHER" id="PTHR30269:SF37">
    <property type="entry name" value="MEMBRANE TRANSPORTER PROTEIN"/>
    <property type="match status" value="1"/>
</dbReference>
<accession>A0A840V756</accession>
<dbReference type="InterPro" id="IPR002781">
    <property type="entry name" value="TM_pro_TauE-like"/>
</dbReference>
<evidence type="ECO:0000256" key="6">
    <source>
        <dbReference type="ARBA" id="ARBA00022989"/>
    </source>
</evidence>
<organism evidence="9 10">
    <name type="scientific">Desulfoprunum benzoelyticum</name>
    <dbReference type="NCBI Taxonomy" id="1506996"/>
    <lineage>
        <taxon>Bacteria</taxon>
        <taxon>Pseudomonadati</taxon>
        <taxon>Thermodesulfobacteriota</taxon>
        <taxon>Desulfobulbia</taxon>
        <taxon>Desulfobulbales</taxon>
        <taxon>Desulfobulbaceae</taxon>
        <taxon>Desulfoprunum</taxon>
    </lineage>
</organism>
<evidence type="ECO:0000256" key="7">
    <source>
        <dbReference type="ARBA" id="ARBA00023136"/>
    </source>
</evidence>
<feature type="transmembrane region" description="Helical" evidence="8">
    <location>
        <begin position="29"/>
        <end position="58"/>
    </location>
</feature>
<evidence type="ECO:0000256" key="1">
    <source>
        <dbReference type="ARBA" id="ARBA00004651"/>
    </source>
</evidence>
<evidence type="ECO:0000313" key="10">
    <source>
        <dbReference type="Proteomes" id="UP000539642"/>
    </source>
</evidence>
<keyword evidence="7 8" id="KW-0472">Membrane</keyword>
<keyword evidence="6 8" id="KW-1133">Transmembrane helix</keyword>
<protein>
    <recommendedName>
        <fullName evidence="8">Probable membrane transporter protein</fullName>
    </recommendedName>
</protein>
<comment type="subcellular location">
    <subcellularLocation>
        <location evidence="1 8">Cell membrane</location>
        <topology evidence="1 8">Multi-pass membrane protein</topology>
    </subcellularLocation>
</comment>
<gene>
    <name evidence="9" type="ORF">HNQ81_003345</name>
</gene>
<feature type="transmembrane region" description="Helical" evidence="8">
    <location>
        <begin position="220"/>
        <end position="237"/>
    </location>
</feature>
<dbReference type="GO" id="GO:0005886">
    <property type="term" value="C:plasma membrane"/>
    <property type="evidence" value="ECO:0007669"/>
    <property type="project" value="UniProtKB-SubCell"/>
</dbReference>
<keyword evidence="10" id="KW-1185">Reference proteome</keyword>
<dbReference type="AlphaFoldDB" id="A0A840V756"/>
<keyword evidence="5 8" id="KW-0812">Transmembrane</keyword>
<evidence type="ECO:0000313" key="9">
    <source>
        <dbReference type="EMBL" id="MBB5349589.1"/>
    </source>
</evidence>
<evidence type="ECO:0000256" key="8">
    <source>
        <dbReference type="RuleBase" id="RU363041"/>
    </source>
</evidence>
<feature type="transmembrane region" description="Helical" evidence="8">
    <location>
        <begin position="191"/>
        <end position="208"/>
    </location>
</feature>
<dbReference type="InterPro" id="IPR052017">
    <property type="entry name" value="TSUP"/>
</dbReference>
<proteinExistence type="inferred from homology"/>
<comment type="caution">
    <text evidence="9">The sequence shown here is derived from an EMBL/GenBank/DDBJ whole genome shotgun (WGS) entry which is preliminary data.</text>
</comment>
<dbReference type="EMBL" id="JACHEO010000030">
    <property type="protein sequence ID" value="MBB5349589.1"/>
    <property type="molecule type" value="Genomic_DNA"/>
</dbReference>
<evidence type="ECO:0000256" key="4">
    <source>
        <dbReference type="ARBA" id="ARBA00022475"/>
    </source>
</evidence>
<name>A0A840V756_9BACT</name>
<dbReference type="Proteomes" id="UP000539642">
    <property type="component" value="Unassembled WGS sequence"/>
</dbReference>
<evidence type="ECO:0000256" key="3">
    <source>
        <dbReference type="ARBA" id="ARBA00022448"/>
    </source>
</evidence>
<dbReference type="Pfam" id="PF01925">
    <property type="entry name" value="TauE"/>
    <property type="match status" value="1"/>
</dbReference>
<keyword evidence="4 8" id="KW-1003">Cell membrane</keyword>
<comment type="similarity">
    <text evidence="2 8">Belongs to the 4-toluene sulfonate uptake permease (TSUP) (TC 2.A.102) family.</text>
</comment>
<reference evidence="9 10" key="1">
    <citation type="submission" date="2020-08" db="EMBL/GenBank/DDBJ databases">
        <title>Genomic Encyclopedia of Type Strains, Phase IV (KMG-IV): sequencing the most valuable type-strain genomes for metagenomic binning, comparative biology and taxonomic classification.</title>
        <authorList>
            <person name="Goeker M."/>
        </authorList>
    </citation>
    <scope>NUCLEOTIDE SEQUENCE [LARGE SCALE GENOMIC DNA]</scope>
    <source>
        <strain evidence="9 10">DSM 28570</strain>
    </source>
</reference>
<feature type="transmembrane region" description="Helical" evidence="8">
    <location>
        <begin position="94"/>
        <end position="114"/>
    </location>
</feature>
<feature type="transmembrane region" description="Helical" evidence="8">
    <location>
        <begin position="126"/>
        <end position="149"/>
    </location>
</feature>
<dbReference type="PANTHER" id="PTHR30269">
    <property type="entry name" value="TRANSMEMBRANE PROTEIN YFCA"/>
    <property type="match status" value="1"/>
</dbReference>